<gene>
    <name evidence="1" type="ORF">GCM10011332_28760</name>
</gene>
<proteinExistence type="predicted"/>
<dbReference type="Proteomes" id="UP000632498">
    <property type="component" value="Unassembled WGS sequence"/>
</dbReference>
<dbReference type="InterPro" id="IPR011990">
    <property type="entry name" value="TPR-like_helical_dom_sf"/>
</dbReference>
<evidence type="ECO:0000313" key="1">
    <source>
        <dbReference type="EMBL" id="GGF73024.1"/>
    </source>
</evidence>
<dbReference type="Pfam" id="PF06041">
    <property type="entry name" value="DUF924"/>
    <property type="match status" value="1"/>
</dbReference>
<protein>
    <submittedName>
        <fullName evidence="1">Membrane protein</fullName>
    </submittedName>
</protein>
<dbReference type="Gene3D" id="1.20.58.320">
    <property type="entry name" value="TPR-like"/>
    <property type="match status" value="1"/>
</dbReference>
<comment type="caution">
    <text evidence="1">The sequence shown here is derived from an EMBL/GenBank/DDBJ whole genome shotgun (WGS) entry which is preliminary data.</text>
</comment>
<dbReference type="AlphaFoldDB" id="A0A917C5M8"/>
<keyword evidence="2" id="KW-1185">Reference proteome</keyword>
<evidence type="ECO:0000313" key="2">
    <source>
        <dbReference type="Proteomes" id="UP000632498"/>
    </source>
</evidence>
<dbReference type="SUPFAM" id="SSF48452">
    <property type="entry name" value="TPR-like"/>
    <property type="match status" value="1"/>
</dbReference>
<name>A0A917C5M8_9PROT</name>
<dbReference type="Gene3D" id="1.25.40.10">
    <property type="entry name" value="Tetratricopeptide repeat domain"/>
    <property type="match status" value="1"/>
</dbReference>
<dbReference type="EMBL" id="BMHV01000026">
    <property type="protein sequence ID" value="GGF73024.1"/>
    <property type="molecule type" value="Genomic_DNA"/>
</dbReference>
<reference evidence="1" key="1">
    <citation type="journal article" date="2014" name="Int. J. Syst. Evol. Microbiol.">
        <title>Complete genome sequence of Corynebacterium casei LMG S-19264T (=DSM 44701T), isolated from a smear-ripened cheese.</title>
        <authorList>
            <consortium name="US DOE Joint Genome Institute (JGI-PGF)"/>
            <person name="Walter F."/>
            <person name="Albersmeier A."/>
            <person name="Kalinowski J."/>
            <person name="Ruckert C."/>
        </authorList>
    </citation>
    <scope>NUCLEOTIDE SEQUENCE</scope>
    <source>
        <strain evidence="1">CGMCC 1.15254</strain>
    </source>
</reference>
<dbReference type="InterPro" id="IPR010323">
    <property type="entry name" value="DUF924"/>
</dbReference>
<organism evidence="1 2">
    <name type="scientific">Terasakiella brassicae</name>
    <dbReference type="NCBI Taxonomy" id="1634917"/>
    <lineage>
        <taxon>Bacteria</taxon>
        <taxon>Pseudomonadati</taxon>
        <taxon>Pseudomonadota</taxon>
        <taxon>Alphaproteobacteria</taxon>
        <taxon>Rhodospirillales</taxon>
        <taxon>Terasakiellaceae</taxon>
        <taxon>Terasakiella</taxon>
    </lineage>
</organism>
<sequence>MNNEITSVLEFWFGSAAPEQMATHRDMWWMKDRDIDRKITDQFTSLYEQAATGALVHWKEDPLGCLALILLLDQFPRNMFRDKAKSFATDEQALDITRYVLEREWDVDLALAARLFIYLPLEHSENIEDQNVAVSLIRSLGDENYTDFAVRHRDIIKRFGRFPHRNKILGREDSKEEAAFLKEPGSGF</sequence>
<dbReference type="RefSeq" id="WP_188666515.1">
    <property type="nucleotide sequence ID" value="NZ_BMHV01000026.1"/>
</dbReference>
<accession>A0A917C5M8</accession>
<reference evidence="1" key="2">
    <citation type="submission" date="2020-09" db="EMBL/GenBank/DDBJ databases">
        <authorList>
            <person name="Sun Q."/>
            <person name="Zhou Y."/>
        </authorList>
    </citation>
    <scope>NUCLEOTIDE SEQUENCE</scope>
    <source>
        <strain evidence="1">CGMCC 1.15254</strain>
    </source>
</reference>